<name>A0ABT3A7E3_9ALTE</name>
<reference evidence="7 8" key="1">
    <citation type="submission" date="2022-10" db="EMBL/GenBank/DDBJ databases">
        <title>Aestuariibacter sp. AA17 isolated from Montipora capitata coral fragment.</title>
        <authorList>
            <person name="Emsley S.A."/>
            <person name="Pfannmuller K.M."/>
            <person name="Loughran R.M."/>
            <person name="Shlafstein M."/>
            <person name="Papke E."/>
            <person name="Saw J.H."/>
            <person name="Ushijima B."/>
            <person name="Videau P."/>
        </authorList>
    </citation>
    <scope>NUCLEOTIDE SEQUENCE [LARGE SCALE GENOMIC DNA]</scope>
    <source>
        <strain evidence="7 8">AA17</strain>
    </source>
</reference>
<dbReference type="InterPro" id="IPR016161">
    <property type="entry name" value="Ald_DH/histidinol_DH"/>
</dbReference>
<dbReference type="Gene3D" id="3.40.605.10">
    <property type="entry name" value="Aldehyde Dehydrogenase, Chain A, domain 1"/>
    <property type="match status" value="1"/>
</dbReference>
<dbReference type="InterPro" id="IPR015590">
    <property type="entry name" value="Aldehyde_DH_dom"/>
</dbReference>
<comment type="similarity">
    <text evidence="1 3 5">Belongs to the aldehyde dehydrogenase family.</text>
</comment>
<evidence type="ECO:0000259" key="6">
    <source>
        <dbReference type="Pfam" id="PF00171"/>
    </source>
</evidence>
<dbReference type="Gene3D" id="3.40.309.10">
    <property type="entry name" value="Aldehyde Dehydrogenase, Chain A, domain 2"/>
    <property type="match status" value="1"/>
</dbReference>
<dbReference type="Proteomes" id="UP001652504">
    <property type="component" value="Unassembled WGS sequence"/>
</dbReference>
<proteinExistence type="inferred from homology"/>
<dbReference type="PIRSF" id="PIRSF036492">
    <property type="entry name" value="ALDH"/>
    <property type="match status" value="1"/>
</dbReference>
<protein>
    <recommendedName>
        <fullName evidence="3">Aldehyde dehydrogenase</fullName>
    </recommendedName>
</protein>
<dbReference type="InterPro" id="IPR016162">
    <property type="entry name" value="Ald_DH_N"/>
</dbReference>
<keyword evidence="8" id="KW-1185">Reference proteome</keyword>
<dbReference type="InterPro" id="IPR012394">
    <property type="entry name" value="Aldehyde_DH_NAD(P)"/>
</dbReference>
<evidence type="ECO:0000256" key="1">
    <source>
        <dbReference type="ARBA" id="ARBA00009986"/>
    </source>
</evidence>
<evidence type="ECO:0000313" key="8">
    <source>
        <dbReference type="Proteomes" id="UP001652504"/>
    </source>
</evidence>
<dbReference type="SUPFAM" id="SSF53720">
    <property type="entry name" value="ALDH-like"/>
    <property type="match status" value="1"/>
</dbReference>
<dbReference type="InterPro" id="IPR029510">
    <property type="entry name" value="Ald_DH_CS_GLU"/>
</dbReference>
<comment type="caution">
    <text evidence="7">The sequence shown here is derived from an EMBL/GenBank/DDBJ whole genome shotgun (WGS) entry which is preliminary data.</text>
</comment>
<gene>
    <name evidence="7" type="ORF">OE749_07780</name>
</gene>
<dbReference type="PANTHER" id="PTHR43570">
    <property type="entry name" value="ALDEHYDE DEHYDROGENASE"/>
    <property type="match status" value="1"/>
</dbReference>
<accession>A0ABT3A7E3</accession>
<dbReference type="Pfam" id="PF00171">
    <property type="entry name" value="Aldedh"/>
    <property type="match status" value="1"/>
</dbReference>
<feature type="domain" description="Aldehyde dehydrogenase" evidence="6">
    <location>
        <begin position="19"/>
        <end position="443"/>
    </location>
</feature>
<dbReference type="PROSITE" id="PS00687">
    <property type="entry name" value="ALDEHYDE_DEHYDR_GLU"/>
    <property type="match status" value="1"/>
</dbReference>
<feature type="active site" evidence="4">
    <location>
        <position position="225"/>
    </location>
</feature>
<dbReference type="PANTHER" id="PTHR43570:SF16">
    <property type="entry name" value="ALDEHYDE DEHYDROGENASE TYPE III, ISOFORM Q"/>
    <property type="match status" value="1"/>
</dbReference>
<sequence length="471" mass="52497">MSVTNLHLHTSTKKAEHPIAQLVSAVRQHFTLGLSKDYQWRVNQLKRLRLMVVENQDKLASALYEDLGKGEVESWTSEIGFVISDIDHTIKHLKGWMKPRRVSTPIVAQPGKSYILPEPLGTVLIIGAWNYPFQLVVAPLIAAIAAGNHAIIKPSELSQSTSALLKMLLPKYLDDNAFAVVEGAVEETQILLAQKFDHIIYTGGEKVGKIVMRAASEHLTPVTLELGGKSPCIVDKHIDIEVTAKRIVWAKWMNAGQTCVAPDYVLADAAIAGALQEALKKAVQECYGVEPKKSKDYGRIVNKRHYERLVGYLENQNVIFGGDVDPVNRYISPTIIREPSLHSSVMQEEIFGPILPIVTYDNLADAITFVNERAKPLSLYLFTHKSDVEKKVLQQTSSGSACVNDGFMFMVNPDLPFGGVGNSGMGAYHGKTGFDTFSHLKSVMSRKFWLDVPLRYPPFNRFKFTWLKRLL</sequence>
<organism evidence="7 8">
    <name type="scientific">Fluctibacter corallii</name>
    <dbReference type="NCBI Taxonomy" id="2984329"/>
    <lineage>
        <taxon>Bacteria</taxon>
        <taxon>Pseudomonadati</taxon>
        <taxon>Pseudomonadota</taxon>
        <taxon>Gammaproteobacteria</taxon>
        <taxon>Alteromonadales</taxon>
        <taxon>Alteromonadaceae</taxon>
        <taxon>Fluctibacter</taxon>
    </lineage>
</organism>
<keyword evidence="2 3" id="KW-0560">Oxidoreductase</keyword>
<dbReference type="CDD" id="cd07087">
    <property type="entry name" value="ALDH_F3-13-14_CALDH-like"/>
    <property type="match status" value="1"/>
</dbReference>
<dbReference type="RefSeq" id="WP_263711871.1">
    <property type="nucleotide sequence ID" value="NZ_JAOWKX010000003.1"/>
</dbReference>
<dbReference type="InterPro" id="IPR016163">
    <property type="entry name" value="Ald_DH_C"/>
</dbReference>
<evidence type="ECO:0000256" key="3">
    <source>
        <dbReference type="PIRNR" id="PIRNR036492"/>
    </source>
</evidence>
<evidence type="ECO:0000256" key="2">
    <source>
        <dbReference type="ARBA" id="ARBA00023002"/>
    </source>
</evidence>
<dbReference type="EMBL" id="JAOWKX010000003">
    <property type="protein sequence ID" value="MCV2884591.1"/>
    <property type="molecule type" value="Genomic_DNA"/>
</dbReference>
<evidence type="ECO:0000256" key="4">
    <source>
        <dbReference type="PROSITE-ProRule" id="PRU10007"/>
    </source>
</evidence>
<evidence type="ECO:0000256" key="5">
    <source>
        <dbReference type="RuleBase" id="RU003345"/>
    </source>
</evidence>
<evidence type="ECO:0000313" key="7">
    <source>
        <dbReference type="EMBL" id="MCV2884591.1"/>
    </source>
</evidence>